<dbReference type="InterPro" id="IPR004090">
    <property type="entry name" value="Chemotax_Me-accpt_rcpt"/>
</dbReference>
<dbReference type="GO" id="GO:0007165">
    <property type="term" value="P:signal transduction"/>
    <property type="evidence" value="ECO:0007669"/>
    <property type="project" value="UniProtKB-KW"/>
</dbReference>
<comment type="caution">
    <text evidence="5">The sequence shown here is derived from an EMBL/GenBank/DDBJ whole genome shotgun (WGS) entry which is preliminary data.</text>
</comment>
<dbReference type="Proteomes" id="UP000483018">
    <property type="component" value="Unassembled WGS sequence"/>
</dbReference>
<name>A0A7C8HF92_9FIRM</name>
<evidence type="ECO:0000313" key="6">
    <source>
        <dbReference type="Proteomes" id="UP000483018"/>
    </source>
</evidence>
<dbReference type="Pfam" id="PF00015">
    <property type="entry name" value="MCPsignal"/>
    <property type="match status" value="1"/>
</dbReference>
<dbReference type="AlphaFoldDB" id="A0A7C8HF92"/>
<dbReference type="PROSITE" id="PS50111">
    <property type="entry name" value="CHEMOTAXIS_TRANSDUC_2"/>
    <property type="match status" value="1"/>
</dbReference>
<dbReference type="SUPFAM" id="SSF103190">
    <property type="entry name" value="Sensory domain-like"/>
    <property type="match status" value="1"/>
</dbReference>
<evidence type="ECO:0000256" key="1">
    <source>
        <dbReference type="ARBA" id="ARBA00022500"/>
    </source>
</evidence>
<dbReference type="Gene3D" id="1.20.120.1530">
    <property type="match status" value="1"/>
</dbReference>
<dbReference type="Gene3D" id="3.30.450.20">
    <property type="entry name" value="PAS domain"/>
    <property type="match status" value="1"/>
</dbReference>
<feature type="domain" description="Methyl-accepting transducer" evidence="4">
    <location>
        <begin position="115"/>
        <end position="344"/>
    </location>
</feature>
<evidence type="ECO:0000256" key="3">
    <source>
        <dbReference type="PROSITE-ProRule" id="PRU00284"/>
    </source>
</evidence>
<gene>
    <name evidence="5" type="ORF">GND95_05300</name>
</gene>
<dbReference type="GO" id="GO:0004888">
    <property type="term" value="F:transmembrane signaling receptor activity"/>
    <property type="evidence" value="ECO:0007669"/>
    <property type="project" value="InterPro"/>
</dbReference>
<evidence type="ECO:0000313" key="5">
    <source>
        <dbReference type="EMBL" id="KAE9635562.1"/>
    </source>
</evidence>
<dbReference type="EMBL" id="WSLF01000003">
    <property type="protein sequence ID" value="KAE9635562.1"/>
    <property type="molecule type" value="Genomic_DNA"/>
</dbReference>
<comment type="similarity">
    <text evidence="2">Belongs to the methyl-accepting chemotaxis (MCP) protein family.</text>
</comment>
<proteinExistence type="inferred from homology"/>
<protein>
    <recommendedName>
        <fullName evidence="4">Methyl-accepting transducer domain-containing protein</fullName>
    </recommendedName>
</protein>
<dbReference type="OrthoDB" id="9814363at2"/>
<sequence length="506" mass="56176">MRLRKHNKELRIISEEADHIRSHIKQMRNGNLDVKIDTDQFAFLGDLAEEINQINNTFNSYINEISHILSHLSAGNMAVSFSKDVVYQGDFLPIKNALHKIRHSLNCSFEEIHKLSTEIDSMSNQVETGSSFLAENTTEQAALISDLTETIYDITSKTVVNADNAKAAAQTVEAITRETEIGRDCMDQMLSSVDKVKSSIDDISHIIGLINEIAEQTRLLALNATIEAARAGETGQGFSVVAKEITKLAQKSTEAVGQTTQLINNSIIAADESAKITQRTAESFKNIHDSIQGVAGLCKQIADLSNIQAENLKETSVIITNISEGVQSSAAYAEENSAGAMTLSNISTHLKEVLQRYRLKGDKKVAVIDKKTEEIFTRELVTRLVSKLFNATTTQTIDVILKAEIENLNDIECLYVINGSGKQVSHTIMNPKIQVEQDENFKPAMPGDDYSSKKYFRQAMKNQEEWYTSLEYISKATGNLCKTISVAYKAADQETYVLCIDLLCRF</sequence>
<evidence type="ECO:0000259" key="4">
    <source>
        <dbReference type="PROSITE" id="PS50111"/>
    </source>
</evidence>
<organism evidence="5 6">
    <name type="scientific">Defluviitalea raffinosedens</name>
    <dbReference type="NCBI Taxonomy" id="1450156"/>
    <lineage>
        <taxon>Bacteria</taxon>
        <taxon>Bacillati</taxon>
        <taxon>Bacillota</taxon>
        <taxon>Clostridia</taxon>
        <taxon>Lachnospirales</taxon>
        <taxon>Defluviitaleaceae</taxon>
        <taxon>Defluviitalea</taxon>
    </lineage>
</organism>
<accession>A0A7C8HF92</accession>
<dbReference type="PANTHER" id="PTHR43531:SF11">
    <property type="entry name" value="METHYL-ACCEPTING CHEMOTAXIS PROTEIN 3"/>
    <property type="match status" value="1"/>
</dbReference>
<keyword evidence="3" id="KW-0807">Transducer</keyword>
<dbReference type="InterPro" id="IPR029151">
    <property type="entry name" value="Sensor-like_sf"/>
</dbReference>
<dbReference type="GO" id="GO:0016020">
    <property type="term" value="C:membrane"/>
    <property type="evidence" value="ECO:0007669"/>
    <property type="project" value="InterPro"/>
</dbReference>
<evidence type="ECO:0000256" key="2">
    <source>
        <dbReference type="ARBA" id="ARBA00029447"/>
    </source>
</evidence>
<keyword evidence="1" id="KW-0145">Chemotaxis</keyword>
<dbReference type="PANTHER" id="PTHR43531">
    <property type="entry name" value="PROTEIN ICFG"/>
    <property type="match status" value="1"/>
</dbReference>
<dbReference type="SUPFAM" id="SSF58104">
    <property type="entry name" value="Methyl-accepting chemotaxis protein (MCP) signaling domain"/>
    <property type="match status" value="1"/>
</dbReference>
<dbReference type="InterPro" id="IPR051310">
    <property type="entry name" value="MCP_chemotaxis"/>
</dbReference>
<reference evidence="5 6" key="1">
    <citation type="submission" date="2019-12" db="EMBL/GenBank/DDBJ databases">
        <title>Defluviitalea raffinosedens, isolated from a biogas fermenter, genome sequencing and characterization.</title>
        <authorList>
            <person name="Rettenmaier R."/>
            <person name="Schneider M."/>
            <person name="Neuhaus K."/>
            <person name="Liebl W."/>
            <person name="Zverlov V."/>
        </authorList>
    </citation>
    <scope>NUCLEOTIDE SEQUENCE [LARGE SCALE GENOMIC DNA]</scope>
    <source>
        <strain evidence="5 6">249c-K6</strain>
    </source>
</reference>
<dbReference type="InterPro" id="IPR004089">
    <property type="entry name" value="MCPsignal_dom"/>
</dbReference>
<keyword evidence="6" id="KW-1185">Reference proteome</keyword>
<dbReference type="PRINTS" id="PR00260">
    <property type="entry name" value="CHEMTRNSDUCR"/>
</dbReference>
<dbReference type="GO" id="GO:0006935">
    <property type="term" value="P:chemotaxis"/>
    <property type="evidence" value="ECO:0007669"/>
    <property type="project" value="UniProtKB-KW"/>
</dbReference>
<dbReference type="SMART" id="SM00283">
    <property type="entry name" value="MA"/>
    <property type="match status" value="1"/>
</dbReference>
<dbReference type="RefSeq" id="WP_158739809.1">
    <property type="nucleotide sequence ID" value="NZ_JAFBEP010000001.1"/>
</dbReference>
<dbReference type="Gene3D" id="1.10.287.950">
    <property type="entry name" value="Methyl-accepting chemotaxis protein"/>
    <property type="match status" value="1"/>
</dbReference>